<protein>
    <submittedName>
        <fullName evidence="3">Uncharacterized protein</fullName>
    </submittedName>
</protein>
<feature type="compositionally biased region" description="Polar residues" evidence="1">
    <location>
        <begin position="73"/>
        <end position="96"/>
    </location>
</feature>
<evidence type="ECO:0000313" key="3">
    <source>
        <dbReference type="EMBL" id="PWI64782.1"/>
    </source>
</evidence>
<gene>
    <name evidence="3" type="ORF">PCL_08577</name>
    <name evidence="2" type="ORF">Purlil1_9326</name>
</gene>
<sequence>MAPFSRRFYAQPKPTSPAAAVARGLGLCTASKPALSASVNQRPPPYNKEPPAGNDDNETAQAGQASHLRLGRQSCSSTTAAPVGRFSQTKVRTPNWVTPRCASPERKRSPPLRDISQASKGSMTAPVVVAAGARARACSYLNGSFPPVPFLPATSDGDDVVEPWVDITTRGRRPPKAVAQRQPVGRSVPPPRHDGRTHSLLPPPSSHLYPAPNLAGGATNSNTRVCVLARRLD</sequence>
<dbReference type="AlphaFoldDB" id="A0A2U3DRA7"/>
<evidence type="ECO:0000256" key="1">
    <source>
        <dbReference type="SAM" id="MobiDB-lite"/>
    </source>
</evidence>
<comment type="caution">
    <text evidence="3">The sequence shown here is derived from an EMBL/GenBank/DDBJ whole genome shotgun (WGS) entry which is preliminary data.</text>
</comment>
<evidence type="ECO:0000313" key="2">
    <source>
        <dbReference type="EMBL" id="KAK4086241.1"/>
    </source>
</evidence>
<feature type="region of interest" description="Disordered" evidence="1">
    <location>
        <begin position="172"/>
        <end position="216"/>
    </location>
</feature>
<organism evidence="3 4">
    <name type="scientific">Purpureocillium lilacinum</name>
    <name type="common">Paecilomyces lilacinus</name>
    <dbReference type="NCBI Taxonomy" id="33203"/>
    <lineage>
        <taxon>Eukaryota</taxon>
        <taxon>Fungi</taxon>
        <taxon>Dikarya</taxon>
        <taxon>Ascomycota</taxon>
        <taxon>Pezizomycotina</taxon>
        <taxon>Sordariomycetes</taxon>
        <taxon>Hypocreomycetidae</taxon>
        <taxon>Hypocreales</taxon>
        <taxon>Ophiocordycipitaceae</taxon>
        <taxon>Purpureocillium</taxon>
    </lineage>
</organism>
<accession>A0A2U3DRA7</accession>
<reference evidence="2 5" key="4">
    <citation type="journal article" date="2024" name="Microbiol. Resour. Announc.">
        <title>Genome annotations for the ascomycete fungi Trichoderma harzianum, Trichoderma aggressivum, and Purpureocillium lilacinum.</title>
        <authorList>
            <person name="Beijen E.P.W."/>
            <person name="Ohm R.A."/>
        </authorList>
    </citation>
    <scope>NUCLEOTIDE SEQUENCE [LARGE SCALE GENOMIC DNA]</scope>
    <source>
        <strain evidence="2 5">CBS 150709</strain>
    </source>
</reference>
<reference evidence="2" key="3">
    <citation type="submission" date="2023-11" db="EMBL/GenBank/DDBJ databases">
        <authorList>
            <person name="Beijen E."/>
            <person name="Ohm R.A."/>
        </authorList>
    </citation>
    <scope>NUCLEOTIDE SEQUENCE</scope>
    <source>
        <strain evidence="2">CBS 150709</strain>
    </source>
</reference>
<evidence type="ECO:0000313" key="5">
    <source>
        <dbReference type="Proteomes" id="UP001287286"/>
    </source>
</evidence>
<keyword evidence="5" id="KW-1185">Reference proteome</keyword>
<name>A0A2U3DRA7_PURLI</name>
<dbReference type="Proteomes" id="UP000245956">
    <property type="component" value="Unassembled WGS sequence"/>
</dbReference>
<feature type="region of interest" description="Disordered" evidence="1">
    <location>
        <begin position="34"/>
        <end position="121"/>
    </location>
</feature>
<evidence type="ECO:0000313" key="4">
    <source>
        <dbReference type="Proteomes" id="UP000245956"/>
    </source>
</evidence>
<reference evidence="3 4" key="2">
    <citation type="journal article" date="2016" name="Front. Microbiol.">
        <title>Genome and transcriptome sequences reveal the specific parasitism of the nematophagous Purpureocillium lilacinum 36-1.</title>
        <authorList>
            <person name="Xie J."/>
            <person name="Li S."/>
            <person name="Mo C."/>
            <person name="Xiao X."/>
            <person name="Peng D."/>
            <person name="Wang G."/>
            <person name="Xiao Y."/>
        </authorList>
    </citation>
    <scope>NUCLEOTIDE SEQUENCE [LARGE SCALE GENOMIC DNA]</scope>
    <source>
        <strain evidence="3 4">36-1</strain>
    </source>
</reference>
<dbReference type="Proteomes" id="UP001287286">
    <property type="component" value="Unassembled WGS sequence"/>
</dbReference>
<dbReference type="EMBL" id="JAWRVI010000042">
    <property type="protein sequence ID" value="KAK4086241.1"/>
    <property type="molecule type" value="Genomic_DNA"/>
</dbReference>
<reference evidence="3" key="1">
    <citation type="submission" date="2015-05" db="EMBL/GenBank/DDBJ databases">
        <authorList>
            <person name="Wang D.B."/>
            <person name="Wang M."/>
        </authorList>
    </citation>
    <scope>NUCLEOTIDE SEQUENCE</scope>
    <source>
        <strain evidence="3">36-1</strain>
    </source>
</reference>
<proteinExistence type="predicted"/>
<dbReference type="EMBL" id="LCWV01000045">
    <property type="protein sequence ID" value="PWI64782.1"/>
    <property type="molecule type" value="Genomic_DNA"/>
</dbReference>